<dbReference type="Proteomes" id="UP000242188">
    <property type="component" value="Unassembled WGS sequence"/>
</dbReference>
<keyword evidence="5" id="KW-1185">Reference proteome</keyword>
<dbReference type="STRING" id="6573.A0A210QVG2"/>
<feature type="region of interest" description="Disordered" evidence="2">
    <location>
        <begin position="906"/>
        <end position="1000"/>
    </location>
</feature>
<feature type="compositionally biased region" description="Low complexity" evidence="2">
    <location>
        <begin position="917"/>
        <end position="932"/>
    </location>
</feature>
<evidence type="ECO:0000313" key="5">
    <source>
        <dbReference type="Proteomes" id="UP000242188"/>
    </source>
</evidence>
<keyword evidence="1" id="KW-0175">Coiled coil</keyword>
<evidence type="ECO:0000313" key="4">
    <source>
        <dbReference type="EMBL" id="OWF52721.1"/>
    </source>
</evidence>
<sequence>MPTKVLLPQMVDLALGTPEIGAVNFNVLHSLLHAMLKKLKITDSTADLNELDLLSRREKSSLSDLDSGISTYSEDGTSETGKTSGTPYHQLELKVAKLSMQMEQLNAIPSNNDLIDRSDRPISEMWQYMQLKKKVDANTDGVDKLMSLFDDLMKRMDELKKANDNMKNQLDGLNLDDILSRLNDLENNVKDLNEKFGTLPSAEELATFVTWPGLEDALKGVKRDWESLQQQERVVIEMSSQTEPVSRPASSRPGTRMSSSSTGPSEQLLDVLEHLGKLSESHNALQKRVEDLEAEIKNKMDKTDLENLNLSSDMLEQLAKLKAELDALQQARDKAIKFKTGKRSGKIGPLSESDESSSGGETTETDSQEELEELNKHELTAIAIDALSNKVTVMEDRLKVFQDMMMDDSAYQSDVTDLRSWLTGMEQRPDPLADLEMTTSENDITPKPPSPKVSTSVEKTPVKAEEVEPEVKETKGKESPPANKKKVSSGENLANVKFEQDIMDIFTRNTSDVDGQVEDMKNMMNMSSEEISKANNKIRTLAAVLNDQLQDVRDKIFTLDHDLKRMARGIEFALLRSKVAGTNDLDSDALSRAQAAILQLQADFERLHNTTKDMMEENESRNKQIQDLLAYCDRLNENKADKEYVQMEVDVKADKRSLDNKVNHSLFDSTTNDINRMIKEILDKLSGYEDNFNTTCHKINEDIDGKLDRLELDPLKEWLESRLKALNDKLKRTQVSTEWGEDDAAGIRKQLIQKFHCISCDRPVDLMPTGPVPSLPSHSGLAPTRSPRPYTTYELDQIRQHAKRMYAGTDKPSARFANPEIADYYATQRACGGNHTTTFPHKRITRLSHLSHLFREEEETVYPLYKEEVNVQGADGHIYKGRMEKMEAKYTQAQQQTRQDPYKLHSQMHQAPPPIHQTGGQRVTQQTTSVRVARPTSARPLQSPRPTSGRVTIRPVSARGGGSRQASPVPESSHTTPVPEESPRLPEGDQHIEVPTTGNN</sequence>
<organism evidence="4 5">
    <name type="scientific">Mizuhopecten yessoensis</name>
    <name type="common">Japanese scallop</name>
    <name type="synonym">Patinopecten yessoensis</name>
    <dbReference type="NCBI Taxonomy" id="6573"/>
    <lineage>
        <taxon>Eukaryota</taxon>
        <taxon>Metazoa</taxon>
        <taxon>Spiralia</taxon>
        <taxon>Lophotrochozoa</taxon>
        <taxon>Mollusca</taxon>
        <taxon>Bivalvia</taxon>
        <taxon>Autobranchia</taxon>
        <taxon>Pteriomorphia</taxon>
        <taxon>Pectinida</taxon>
        <taxon>Pectinoidea</taxon>
        <taxon>Pectinidae</taxon>
        <taxon>Mizuhopecten</taxon>
    </lineage>
</organism>
<evidence type="ECO:0000259" key="3">
    <source>
        <dbReference type="Pfam" id="PF16043"/>
    </source>
</evidence>
<reference evidence="4 5" key="1">
    <citation type="journal article" date="2017" name="Nat. Ecol. Evol.">
        <title>Scallop genome provides insights into evolution of bilaterian karyotype and development.</title>
        <authorList>
            <person name="Wang S."/>
            <person name="Zhang J."/>
            <person name="Jiao W."/>
            <person name="Li J."/>
            <person name="Xun X."/>
            <person name="Sun Y."/>
            <person name="Guo X."/>
            <person name="Huan P."/>
            <person name="Dong B."/>
            <person name="Zhang L."/>
            <person name="Hu X."/>
            <person name="Sun X."/>
            <person name="Wang J."/>
            <person name="Zhao C."/>
            <person name="Wang Y."/>
            <person name="Wang D."/>
            <person name="Huang X."/>
            <person name="Wang R."/>
            <person name="Lv J."/>
            <person name="Li Y."/>
            <person name="Zhang Z."/>
            <person name="Liu B."/>
            <person name="Lu W."/>
            <person name="Hui Y."/>
            <person name="Liang J."/>
            <person name="Zhou Z."/>
            <person name="Hou R."/>
            <person name="Li X."/>
            <person name="Liu Y."/>
            <person name="Li H."/>
            <person name="Ning X."/>
            <person name="Lin Y."/>
            <person name="Zhao L."/>
            <person name="Xing Q."/>
            <person name="Dou J."/>
            <person name="Li Y."/>
            <person name="Mao J."/>
            <person name="Guo H."/>
            <person name="Dou H."/>
            <person name="Li T."/>
            <person name="Mu C."/>
            <person name="Jiang W."/>
            <person name="Fu Q."/>
            <person name="Fu X."/>
            <person name="Miao Y."/>
            <person name="Liu J."/>
            <person name="Yu Q."/>
            <person name="Li R."/>
            <person name="Liao H."/>
            <person name="Li X."/>
            <person name="Kong Y."/>
            <person name="Jiang Z."/>
            <person name="Chourrout D."/>
            <person name="Li R."/>
            <person name="Bao Z."/>
        </authorList>
    </citation>
    <scope>NUCLEOTIDE SEQUENCE [LARGE SCALE GENOMIC DNA]</scope>
    <source>
        <strain evidence="4 5">PY_sf001</strain>
    </source>
</reference>
<evidence type="ECO:0000256" key="2">
    <source>
        <dbReference type="SAM" id="MobiDB-lite"/>
    </source>
</evidence>
<dbReference type="EMBL" id="NEDP02001668">
    <property type="protein sequence ID" value="OWF52721.1"/>
    <property type="molecule type" value="Genomic_DNA"/>
</dbReference>
<dbReference type="PANTHER" id="PTHR47080:SF2">
    <property type="entry name" value="GLUTAMINE-RICH PROTEIN 2"/>
    <property type="match status" value="1"/>
</dbReference>
<feature type="compositionally biased region" description="Low complexity" evidence="2">
    <location>
        <begin position="250"/>
        <end position="265"/>
    </location>
</feature>
<feature type="compositionally biased region" description="Polar residues" evidence="2">
    <location>
        <begin position="964"/>
        <end position="976"/>
    </location>
</feature>
<name>A0A210QVG2_MIZYE</name>
<accession>A0A210QVG2</accession>
<feature type="region of interest" description="Disordered" evidence="2">
    <location>
        <begin position="439"/>
        <end position="491"/>
    </location>
</feature>
<dbReference type="Pfam" id="PF16043">
    <property type="entry name" value="DUF4795"/>
    <property type="match status" value="1"/>
</dbReference>
<comment type="caution">
    <text evidence="4">The sequence shown here is derived from an EMBL/GenBank/DDBJ whole genome shotgun (WGS) entry which is preliminary data.</text>
</comment>
<dbReference type="PANTHER" id="PTHR47080">
    <property type="entry name" value="CHROMOSOME 16 OPEN READING FRAME 96"/>
    <property type="match status" value="1"/>
</dbReference>
<feature type="domain" description="DUF4795" evidence="3">
    <location>
        <begin position="586"/>
        <end position="790"/>
    </location>
</feature>
<protein>
    <submittedName>
        <fullName evidence="4">Glutamine-rich protein 2</fullName>
    </submittedName>
</protein>
<evidence type="ECO:0000256" key="1">
    <source>
        <dbReference type="SAM" id="Coils"/>
    </source>
</evidence>
<feature type="region of interest" description="Disordered" evidence="2">
    <location>
        <begin position="238"/>
        <end position="265"/>
    </location>
</feature>
<feature type="compositionally biased region" description="Basic and acidic residues" evidence="2">
    <location>
        <begin position="460"/>
        <end position="478"/>
    </location>
</feature>
<dbReference type="InterPro" id="IPR032013">
    <property type="entry name" value="DUF4795"/>
</dbReference>
<feature type="region of interest" description="Disordered" evidence="2">
    <location>
        <begin position="339"/>
        <end position="371"/>
    </location>
</feature>
<dbReference type="AlphaFoldDB" id="A0A210QVG2"/>
<gene>
    <name evidence="4" type="ORF">KP79_PYT06304</name>
</gene>
<feature type="compositionally biased region" description="Basic and acidic residues" evidence="2">
    <location>
        <begin position="981"/>
        <end position="992"/>
    </location>
</feature>
<dbReference type="OrthoDB" id="5981048at2759"/>
<feature type="region of interest" description="Disordered" evidence="2">
    <location>
        <begin position="64"/>
        <end position="86"/>
    </location>
</feature>
<feature type="coiled-coil region" evidence="1">
    <location>
        <begin position="142"/>
        <end position="195"/>
    </location>
</feature>
<dbReference type="Gene3D" id="1.10.287.1490">
    <property type="match status" value="1"/>
</dbReference>
<feature type="coiled-coil region" evidence="1">
    <location>
        <begin position="275"/>
        <end position="338"/>
    </location>
</feature>
<proteinExistence type="predicted"/>